<protein>
    <submittedName>
        <fullName evidence="3">Domain of uncharacterized function (DUF1887)</fullName>
    </submittedName>
</protein>
<dbReference type="EMBL" id="UGHJ01000001">
    <property type="protein sequence ID" value="STO68058.1"/>
    <property type="molecule type" value="Genomic_DNA"/>
</dbReference>
<dbReference type="SUPFAM" id="SSF52980">
    <property type="entry name" value="Restriction endonuclease-like"/>
    <property type="match status" value="1"/>
</dbReference>
<organism evidence="3 4">
    <name type="scientific">Canicola haemoglobinophilus</name>
    <dbReference type="NCBI Taxonomy" id="733"/>
    <lineage>
        <taxon>Bacteria</taxon>
        <taxon>Pseudomonadati</taxon>
        <taxon>Pseudomonadota</taxon>
        <taxon>Gammaproteobacteria</taxon>
        <taxon>Pasteurellales</taxon>
        <taxon>Pasteurellaceae</taxon>
        <taxon>Canicola</taxon>
    </lineage>
</organism>
<dbReference type="AlphaFoldDB" id="A0AB38H768"/>
<evidence type="ECO:0000259" key="1">
    <source>
        <dbReference type="Pfam" id="PF09002"/>
    </source>
</evidence>
<evidence type="ECO:0000313" key="4">
    <source>
        <dbReference type="Proteomes" id="UP000254496"/>
    </source>
</evidence>
<reference evidence="3 4" key="1">
    <citation type="submission" date="2018-06" db="EMBL/GenBank/DDBJ databases">
        <authorList>
            <consortium name="Pathogen Informatics"/>
            <person name="Doyle S."/>
        </authorList>
    </citation>
    <scope>NUCLEOTIDE SEQUENCE [LARGE SCALE GENOMIC DNA]</scope>
    <source>
        <strain evidence="3 4">NCTC8540</strain>
    </source>
</reference>
<feature type="domain" description="Card1 CARF" evidence="2">
    <location>
        <begin position="6"/>
        <end position="150"/>
    </location>
</feature>
<dbReference type="InterPro" id="IPR011856">
    <property type="entry name" value="tRNA_endonuc-like_dom_sf"/>
</dbReference>
<dbReference type="Pfam" id="PF23400">
    <property type="entry name" value="CARF_Card1"/>
    <property type="match status" value="1"/>
</dbReference>
<evidence type="ECO:0000313" key="3">
    <source>
        <dbReference type="EMBL" id="STO68058.1"/>
    </source>
</evidence>
<dbReference type="Gene3D" id="3.40.1350.10">
    <property type="match status" value="1"/>
</dbReference>
<accession>A0AB38H768</accession>
<gene>
    <name evidence="3" type="ORF">NCTC8540_00541</name>
</gene>
<dbReference type="Gene3D" id="1.10.10.680">
    <property type="entry name" value="Hypothetical protein VC1899 (Restriction endonuclease-like)"/>
    <property type="match status" value="1"/>
</dbReference>
<dbReference type="Pfam" id="PF09002">
    <property type="entry name" value="Card1_endonuc"/>
    <property type="match status" value="1"/>
</dbReference>
<sequence length="387" mass="45117">MQKYDVHFCLVSAQAAPNFFPIFDKQFKPQEVVLFISNKMKSKAEHLEKLFLSKNIKVKKVDLNDVFDFSNMENEFIEQLEQYEDRNIALNATGGTKLMAMAAQNAFVLAGKPIFYIDTDENRIVFITKDEQRNTIPDQTMDINISVSDYLSGYGATVLNSSDPRDNRQWMDVAQELLIYRQKYQEMIPLLNKYVSKSENYHLNINKELYDHDLNSFLIELAKRKMIDYDGKLVDFQNNQISHFLSGGWLEDFTYWKIKDLSQIQDISCNLEVANDKYNPNKARQATDNIGNNNEFDIVFLAKNKLHIIECKTQFMKKEDGEEKAENILYKLETLKDYGGLMTKKCLVSYFEVPKSIRNRAKTLNVELIQASDLFNLKNKIQDWIAK</sequence>
<dbReference type="GO" id="GO:0003676">
    <property type="term" value="F:nucleic acid binding"/>
    <property type="evidence" value="ECO:0007669"/>
    <property type="project" value="InterPro"/>
</dbReference>
<dbReference type="InterPro" id="IPR015093">
    <property type="entry name" value="Card1_endonucl_dom"/>
</dbReference>
<dbReference type="CDD" id="cd22364">
    <property type="entry name" value="VC1899-like"/>
    <property type="match status" value="1"/>
</dbReference>
<dbReference type="InterPro" id="IPR011335">
    <property type="entry name" value="Restrct_endonuc-II-like"/>
</dbReference>
<name>A0AB38H768_9PAST</name>
<proteinExistence type="predicted"/>
<feature type="domain" description="Card1 endonuclease" evidence="1">
    <location>
        <begin position="242"/>
        <end position="386"/>
    </location>
</feature>
<dbReference type="RefSeq" id="WP_115072680.1">
    <property type="nucleotide sequence ID" value="NZ_UGHE01000002.1"/>
</dbReference>
<dbReference type="Gene3D" id="3.40.50.10770">
    <property type="entry name" value="Hypothetical protein VC1899 like domain (Restriction endonuclease-like)"/>
    <property type="match status" value="1"/>
</dbReference>
<evidence type="ECO:0000259" key="2">
    <source>
        <dbReference type="Pfam" id="PF23400"/>
    </source>
</evidence>
<comment type="caution">
    <text evidence="3">The sequence shown here is derived from an EMBL/GenBank/DDBJ whole genome shotgun (WGS) entry which is preliminary data.</text>
</comment>
<dbReference type="Proteomes" id="UP000254496">
    <property type="component" value="Unassembled WGS sequence"/>
</dbReference>
<dbReference type="InterPro" id="IPR056339">
    <property type="entry name" value="CARF_Card1"/>
</dbReference>